<dbReference type="PROSITE" id="PS51462">
    <property type="entry name" value="NUDIX"/>
    <property type="match status" value="1"/>
</dbReference>
<dbReference type="EMBL" id="CP040089">
    <property type="protein sequence ID" value="QGA80633.1"/>
    <property type="molecule type" value="Genomic_DNA"/>
</dbReference>
<accession>A0A5Q0UG57</accession>
<dbReference type="SUPFAM" id="SSF55811">
    <property type="entry name" value="Nudix"/>
    <property type="match status" value="1"/>
</dbReference>
<evidence type="ECO:0000313" key="3">
    <source>
        <dbReference type="Proteomes" id="UP000377803"/>
    </source>
</evidence>
<evidence type="ECO:0000313" key="2">
    <source>
        <dbReference type="EMBL" id="QGA80633.1"/>
    </source>
</evidence>
<protein>
    <submittedName>
        <fullName evidence="2">NUDIX domain family protein</fullName>
    </submittedName>
</protein>
<dbReference type="KEGG" id="ncon:LC1Nh_0747"/>
<feature type="domain" description="Nudix hydrolase" evidence="1">
    <location>
        <begin position="9"/>
        <end position="148"/>
    </location>
</feature>
<proteinExistence type="predicted"/>
<sequence length="153" mass="17966">MTSQIGDMKTEKGVIIVAYKESRRNNRYAILKRKKNWEGWELPKGHLEEDDYEDTVKLELGEEAGIKEDEIEEITDLEETAEWTFEEDGEEIKREYKAFIVRVSEEAQIDITENPHDEHEQGFFLKKKDVEGLLTYQNNVEVLERAAEIVSQE</sequence>
<reference evidence="3" key="1">
    <citation type="submission" date="2019-05" db="EMBL/GenBank/DDBJ databases">
        <title>Candidatus Nanohalobium constans, a novel model system to study the DPANN nano-sized archaea: genomic and physiological characterization of a nanoarchaeon co-cultured with its chitinotrophic host.</title>
        <authorList>
            <person name="La Cono V."/>
            <person name="Arcadi E."/>
            <person name="Crisafi F."/>
            <person name="Denaro R."/>
            <person name="La Spada G."/>
            <person name="Messina E."/>
            <person name="Smedile F."/>
            <person name="Toshchakov S.V."/>
            <person name="Shevchenko M.A."/>
            <person name="Golyshin P.N."/>
            <person name="Golyshina O.V."/>
            <person name="Ferrer M."/>
            <person name="Rohde M."/>
            <person name="Mushegian A."/>
            <person name="Sorokin D.Y."/>
            <person name="Giuliano L."/>
            <person name="Yakimov M.M."/>
        </authorList>
    </citation>
    <scope>NUCLEOTIDE SEQUENCE [LARGE SCALE GENOMIC DNA]</scope>
    <source>
        <strain evidence="3">LC1Nh</strain>
    </source>
</reference>
<dbReference type="Pfam" id="PF00293">
    <property type="entry name" value="NUDIX"/>
    <property type="match status" value="1"/>
</dbReference>
<gene>
    <name evidence="2" type="ORF">LC1Nh_0747</name>
</gene>
<keyword evidence="3" id="KW-1185">Reference proteome</keyword>
<dbReference type="AlphaFoldDB" id="A0A5Q0UG57"/>
<dbReference type="InterPro" id="IPR000086">
    <property type="entry name" value="NUDIX_hydrolase_dom"/>
</dbReference>
<evidence type="ECO:0000259" key="1">
    <source>
        <dbReference type="PROSITE" id="PS51462"/>
    </source>
</evidence>
<dbReference type="Gene3D" id="3.90.79.10">
    <property type="entry name" value="Nucleoside Triphosphate Pyrophosphohydrolase"/>
    <property type="match status" value="1"/>
</dbReference>
<organism evidence="2 3">
    <name type="scientific">Candidatus Nanohalobium constans</name>
    <dbReference type="NCBI Taxonomy" id="2565781"/>
    <lineage>
        <taxon>Archaea</taxon>
        <taxon>Candidatus Nanohalarchaeota</taxon>
        <taxon>Candidatus Nanohalobia</taxon>
        <taxon>Candidatus Nanohalobiales</taxon>
        <taxon>Candidatus Nanohalobiaceae</taxon>
        <taxon>Candidatus Nanohalobium</taxon>
    </lineage>
</organism>
<name>A0A5Q0UG57_9ARCH</name>
<dbReference type="InterPro" id="IPR015797">
    <property type="entry name" value="NUDIX_hydrolase-like_dom_sf"/>
</dbReference>
<dbReference type="Proteomes" id="UP000377803">
    <property type="component" value="Chromosome"/>
</dbReference>